<feature type="compositionally biased region" description="Basic and acidic residues" evidence="1">
    <location>
        <begin position="192"/>
        <end position="202"/>
    </location>
</feature>
<dbReference type="AlphaFoldDB" id="A0A0F8ZB41"/>
<evidence type="ECO:0000313" key="2">
    <source>
        <dbReference type="EMBL" id="KKK57291.1"/>
    </source>
</evidence>
<comment type="caution">
    <text evidence="2">The sequence shown here is derived from an EMBL/GenBank/DDBJ whole genome shotgun (WGS) entry which is preliminary data.</text>
</comment>
<feature type="non-terminal residue" evidence="2">
    <location>
        <position position="1"/>
    </location>
</feature>
<accession>A0A0F8ZB41</accession>
<organism evidence="2">
    <name type="scientific">marine sediment metagenome</name>
    <dbReference type="NCBI Taxonomy" id="412755"/>
    <lineage>
        <taxon>unclassified sequences</taxon>
        <taxon>metagenomes</taxon>
        <taxon>ecological metagenomes</taxon>
    </lineage>
</organism>
<name>A0A0F8ZB41_9ZZZZ</name>
<reference evidence="2" key="1">
    <citation type="journal article" date="2015" name="Nature">
        <title>Complex archaea that bridge the gap between prokaryotes and eukaryotes.</title>
        <authorList>
            <person name="Spang A."/>
            <person name="Saw J.H."/>
            <person name="Jorgensen S.L."/>
            <person name="Zaremba-Niedzwiedzka K."/>
            <person name="Martijn J."/>
            <person name="Lind A.E."/>
            <person name="van Eijk R."/>
            <person name="Schleper C."/>
            <person name="Guy L."/>
            <person name="Ettema T.J."/>
        </authorList>
    </citation>
    <scope>NUCLEOTIDE SEQUENCE</scope>
</reference>
<gene>
    <name evidence="2" type="ORF">LCGC14_3055930</name>
</gene>
<proteinExistence type="predicted"/>
<sequence>GWDTKAQASAFSKEEEDVNYEAIGHVPVGDDLPNTENKLNQEEVNKHMDIKEMKEKHSDLLKQIQDDAVTATETEFSTEVTSLKDVNTKLSDKVLNLEKADAIRAANELKMQAERIWDKKLAESDMAVDLQSKARLHVAHTKFGKDGVLDEEAFSKAIDVEIADWIGKGATATVLGAGFHSKEAVGTEAKKLAEEKKGDDGTTKTLLNLAGEKTDKT</sequence>
<dbReference type="EMBL" id="LAZR01064560">
    <property type="protein sequence ID" value="KKK57291.1"/>
    <property type="molecule type" value="Genomic_DNA"/>
</dbReference>
<evidence type="ECO:0000256" key="1">
    <source>
        <dbReference type="SAM" id="MobiDB-lite"/>
    </source>
</evidence>
<feature type="region of interest" description="Disordered" evidence="1">
    <location>
        <begin position="192"/>
        <end position="217"/>
    </location>
</feature>
<protein>
    <submittedName>
        <fullName evidence="2">Uncharacterized protein</fullName>
    </submittedName>
</protein>